<dbReference type="Gramene" id="KOM46310">
    <property type="protein sequence ID" value="KOM46310"/>
    <property type="gene ID" value="LR48_Vigan07g001400"/>
</dbReference>
<organism evidence="1 2">
    <name type="scientific">Phaseolus angularis</name>
    <name type="common">Azuki bean</name>
    <name type="synonym">Vigna angularis</name>
    <dbReference type="NCBI Taxonomy" id="3914"/>
    <lineage>
        <taxon>Eukaryota</taxon>
        <taxon>Viridiplantae</taxon>
        <taxon>Streptophyta</taxon>
        <taxon>Embryophyta</taxon>
        <taxon>Tracheophyta</taxon>
        <taxon>Spermatophyta</taxon>
        <taxon>Magnoliopsida</taxon>
        <taxon>eudicotyledons</taxon>
        <taxon>Gunneridae</taxon>
        <taxon>Pentapetalae</taxon>
        <taxon>rosids</taxon>
        <taxon>fabids</taxon>
        <taxon>Fabales</taxon>
        <taxon>Fabaceae</taxon>
        <taxon>Papilionoideae</taxon>
        <taxon>50 kb inversion clade</taxon>
        <taxon>NPAAA clade</taxon>
        <taxon>indigoferoid/millettioid clade</taxon>
        <taxon>Phaseoleae</taxon>
        <taxon>Vigna</taxon>
    </lineage>
</organism>
<dbReference type="AlphaFoldDB" id="A0A0L9UTV1"/>
<reference evidence="2" key="1">
    <citation type="journal article" date="2015" name="Proc. Natl. Acad. Sci. U.S.A.">
        <title>Genome sequencing of adzuki bean (Vigna angularis) provides insight into high starch and low fat accumulation and domestication.</title>
        <authorList>
            <person name="Yang K."/>
            <person name="Tian Z."/>
            <person name="Chen C."/>
            <person name="Luo L."/>
            <person name="Zhao B."/>
            <person name="Wang Z."/>
            <person name="Yu L."/>
            <person name="Li Y."/>
            <person name="Sun Y."/>
            <person name="Li W."/>
            <person name="Chen Y."/>
            <person name="Li Y."/>
            <person name="Zhang Y."/>
            <person name="Ai D."/>
            <person name="Zhao J."/>
            <person name="Shang C."/>
            <person name="Ma Y."/>
            <person name="Wu B."/>
            <person name="Wang M."/>
            <person name="Gao L."/>
            <person name="Sun D."/>
            <person name="Zhang P."/>
            <person name="Guo F."/>
            <person name="Wang W."/>
            <person name="Li Y."/>
            <person name="Wang J."/>
            <person name="Varshney R.K."/>
            <person name="Wang J."/>
            <person name="Ling H.Q."/>
            <person name="Wan P."/>
        </authorList>
    </citation>
    <scope>NUCLEOTIDE SEQUENCE</scope>
    <source>
        <strain evidence="2">cv. Jingnong 6</strain>
    </source>
</reference>
<name>A0A0L9UTV1_PHAAN</name>
<evidence type="ECO:0000313" key="2">
    <source>
        <dbReference type="Proteomes" id="UP000053144"/>
    </source>
</evidence>
<dbReference type="EMBL" id="CM003377">
    <property type="protein sequence ID" value="KOM46310.1"/>
    <property type="molecule type" value="Genomic_DNA"/>
</dbReference>
<evidence type="ECO:0000313" key="1">
    <source>
        <dbReference type="EMBL" id="KOM46310.1"/>
    </source>
</evidence>
<protein>
    <submittedName>
        <fullName evidence="1">Uncharacterized protein</fullName>
    </submittedName>
</protein>
<dbReference type="Proteomes" id="UP000053144">
    <property type="component" value="Chromosome 7"/>
</dbReference>
<accession>A0A0L9UTV1</accession>
<sequence length="115" mass="13041">MTSGHHPWQPPLLILKTTITHLIAFLQSKTSSRTVRRPVSSKGVPNFSVCRSVMSQVQLYDNVSPNSVRPVVIFSVMFSLIQCCRGVSLEARAGEQFILRMTFVLWVYRVFSVKN</sequence>
<gene>
    <name evidence="1" type="ORF">LR48_Vigan07g001400</name>
</gene>
<proteinExistence type="predicted"/>